<dbReference type="SUPFAM" id="SSF81296">
    <property type="entry name" value="E set domains"/>
    <property type="match status" value="1"/>
</dbReference>
<name>A0ABW7NE31_9BACT</name>
<feature type="domain" description="Glycosyl hydrolase family 13 catalytic" evidence="1">
    <location>
        <begin position="410"/>
        <end position="735"/>
    </location>
</feature>
<dbReference type="InterPro" id="IPR026444">
    <property type="entry name" value="Secre_tail"/>
</dbReference>
<accession>A0ABW7NE31</accession>
<dbReference type="Pfam" id="PF22352">
    <property type="entry name" value="K319L-like_PKD"/>
    <property type="match status" value="1"/>
</dbReference>
<protein>
    <submittedName>
        <fullName evidence="2">Alpha-amylase family glycosyl hydrolase</fullName>
    </submittedName>
</protein>
<evidence type="ECO:0000313" key="3">
    <source>
        <dbReference type="Proteomes" id="UP001610063"/>
    </source>
</evidence>
<dbReference type="InterPro" id="IPR006047">
    <property type="entry name" value="GH13_cat_dom"/>
</dbReference>
<dbReference type="PANTHER" id="PTHR10357:SF179">
    <property type="entry name" value="NEUTRAL AND BASIC AMINO ACID TRANSPORT PROTEIN RBAT"/>
    <property type="match status" value="1"/>
</dbReference>
<evidence type="ECO:0000313" key="2">
    <source>
        <dbReference type="EMBL" id="MFH6985815.1"/>
    </source>
</evidence>
<dbReference type="EMBL" id="JBIPKE010000020">
    <property type="protein sequence ID" value="MFH6985815.1"/>
    <property type="molecule type" value="Genomic_DNA"/>
</dbReference>
<dbReference type="GO" id="GO:0016787">
    <property type="term" value="F:hydrolase activity"/>
    <property type="evidence" value="ECO:0007669"/>
    <property type="project" value="UniProtKB-KW"/>
</dbReference>
<proteinExistence type="predicted"/>
<keyword evidence="3" id="KW-1185">Reference proteome</keyword>
<dbReference type="Gene3D" id="3.20.20.80">
    <property type="entry name" value="Glycosidases"/>
    <property type="match status" value="1"/>
</dbReference>
<organism evidence="2 3">
    <name type="scientific">Marinoscillum luteum</name>
    <dbReference type="NCBI Taxonomy" id="861051"/>
    <lineage>
        <taxon>Bacteria</taxon>
        <taxon>Pseudomonadati</taxon>
        <taxon>Bacteroidota</taxon>
        <taxon>Cytophagia</taxon>
        <taxon>Cytophagales</taxon>
        <taxon>Reichenbachiellaceae</taxon>
        <taxon>Marinoscillum</taxon>
    </lineage>
</organism>
<dbReference type="InterPro" id="IPR045829">
    <property type="entry name" value="PKD_6"/>
</dbReference>
<comment type="caution">
    <text evidence="2">The sequence shown here is derived from an EMBL/GenBank/DDBJ whole genome shotgun (WGS) entry which is preliminary data.</text>
</comment>
<dbReference type="NCBIfam" id="TIGR04183">
    <property type="entry name" value="Por_Secre_tail"/>
    <property type="match status" value="1"/>
</dbReference>
<gene>
    <name evidence="2" type="ORF">ACHKAR_20340</name>
</gene>
<dbReference type="InterPro" id="IPR017853">
    <property type="entry name" value="GH"/>
</dbReference>
<dbReference type="PANTHER" id="PTHR10357">
    <property type="entry name" value="ALPHA-AMYLASE FAMILY MEMBER"/>
    <property type="match status" value="1"/>
</dbReference>
<dbReference type="Proteomes" id="UP001610063">
    <property type="component" value="Unassembled WGS sequence"/>
</dbReference>
<dbReference type="InterPro" id="IPR014756">
    <property type="entry name" value="Ig_E-set"/>
</dbReference>
<keyword evidence="2" id="KW-0378">Hydrolase</keyword>
<reference evidence="2 3" key="1">
    <citation type="journal article" date="2013" name="Int. J. Syst. Evol. Microbiol.">
        <title>Marinoscillum luteum sp. nov., isolated from marine sediment.</title>
        <authorList>
            <person name="Cha I.T."/>
            <person name="Park S.J."/>
            <person name="Kim S.J."/>
            <person name="Kim J.G."/>
            <person name="Jung M.Y."/>
            <person name="Shin K.S."/>
            <person name="Kwon K.K."/>
            <person name="Yang S.H."/>
            <person name="Seo Y.S."/>
            <person name="Rhee S.K."/>
        </authorList>
    </citation>
    <scope>NUCLEOTIDE SEQUENCE [LARGE SCALE GENOMIC DNA]</scope>
    <source>
        <strain evidence="2 3">KCTC 23939</strain>
    </source>
</reference>
<dbReference type="RefSeq" id="WP_395419236.1">
    <property type="nucleotide sequence ID" value="NZ_JBIPKE010000020.1"/>
</dbReference>
<dbReference type="Pfam" id="PF00128">
    <property type="entry name" value="Alpha-amylase"/>
    <property type="match status" value="1"/>
</dbReference>
<dbReference type="Pfam" id="PF18962">
    <property type="entry name" value="Por_Secre_tail"/>
    <property type="match status" value="1"/>
</dbReference>
<dbReference type="SUPFAM" id="SSF51445">
    <property type="entry name" value="(Trans)glycosidases"/>
    <property type="match status" value="1"/>
</dbReference>
<dbReference type="InterPro" id="IPR013783">
    <property type="entry name" value="Ig-like_fold"/>
</dbReference>
<dbReference type="Gene3D" id="2.60.40.10">
    <property type="entry name" value="Immunoglobulins"/>
    <property type="match status" value="3"/>
</dbReference>
<dbReference type="Pfam" id="PF19408">
    <property type="entry name" value="PKD_6"/>
    <property type="match status" value="1"/>
</dbReference>
<evidence type="ECO:0000259" key="1">
    <source>
        <dbReference type="SMART" id="SM00642"/>
    </source>
</evidence>
<sequence>MKRIGTTIKGKSNVFKGFLLLMCLLTGTTGMAQVPVKLYLDSPYGYTESVYLTGNINGWAYQNEAYQMVGPDARGLFSITLDLAENSDLTYAFDVDSGPYLSDPFNSLDPVYDGFSQLAIANPMITYLLPQARGQQVPTPMDSIWALLAFKDSQPITESSISLKLNGVEIPDASQYYDAVSREFVYYPGDLPAGEYVIELSVSSSAGTAVRSVTVQRAPAIMISNKISRYFSEEITLYGRVTSSEITEFELEVNGAITTVSVTDGEFRAPVTLVEGVNSIVAAPGTSNSVSKEIEYVSLNKPQLAVTAAVTADLQVDLDVNVTNQGEETLTYEWTQVYGPEPAQWSTTNATATQVTLSVQDGDYHFRVTATNTRDEKFIAGQLVSVREGKASLISRFDPSPWMEKMVIYEINPRSFSNAGTLSGITAGLDELVDLGVNTIYLMPIFESNEYSGYWTIDYYELNELFGTKEDLKNLVDVAHEKGIRIFLDLSNSHTSTFNPYFEEPVAIGSDSPFSNFYNWSGPPALDNYTFSLSYSIPDINYNDPLATNYMLWVSEYWIREFDIDGYRGDVSWAIYKRNPAFWQKFRERMKNVKPDLFMVSESFPPYDQVFNDGFDAVFDFNLRGYGYEDANIITNLFNGSGSLDELDAVIRFDYPNAGLPVRFADLHDFDRATMSFGLAKARLLQSLIFTARGIPFIWSGSEYGVDKGAYNYEVYARNDQFGLREYMKKLMDIRARYISNYSSMDRIENSNNTEVYSTAIKTDRDFVIAVHNFSGSEKTGTMDISDLSLNCRSSFILTNLLDDSQEELTYDELQSYAYSVSAYGSLLFHIGEGDPSAVAIEGASEACQTKSLAYSIVDGFDSYLWSVSGGEILSGQGTSSVEINWSDEGAGSAEVDFTMGGGCVTSTSLEVMIAPAPVATITLEGDLLVASEGASYRWFQDQVVMAATTRQIEWVHGATYQVEVTNGAGCSTLSGEISPKVLGLDESGFKAILYPNPTTDEVNIQLNSLGSEPVVIAVRNLAGQLIQSSVFQGKDQATYRMDFAGYTPGIFVLDIQAGGLHQVYRIVKR</sequence>
<dbReference type="SMART" id="SM00642">
    <property type="entry name" value="Aamy"/>
    <property type="match status" value="1"/>
</dbReference>